<dbReference type="InterPro" id="IPR016071">
    <property type="entry name" value="Staphylococal_nuclease_OB-fold"/>
</dbReference>
<feature type="domain" description="TNase-like" evidence="2">
    <location>
        <begin position="16"/>
        <end position="91"/>
    </location>
</feature>
<feature type="region of interest" description="Disordered" evidence="1">
    <location>
        <begin position="1"/>
        <end position="23"/>
    </location>
</feature>
<reference evidence="3 4" key="1">
    <citation type="journal article" date="2013" name="Curr. Biol.">
        <title>The Genome of the Foraminiferan Reticulomyxa filosa.</title>
        <authorList>
            <person name="Glockner G."/>
            <person name="Hulsmann N."/>
            <person name="Schleicher M."/>
            <person name="Noegel A.A."/>
            <person name="Eichinger L."/>
            <person name="Gallinger C."/>
            <person name="Pawlowski J."/>
            <person name="Sierra R."/>
            <person name="Euteneuer U."/>
            <person name="Pillet L."/>
            <person name="Moustafa A."/>
            <person name="Platzer M."/>
            <person name="Groth M."/>
            <person name="Szafranski K."/>
            <person name="Schliwa M."/>
        </authorList>
    </citation>
    <scope>NUCLEOTIDE SEQUENCE [LARGE SCALE GENOMIC DNA]</scope>
</reference>
<comment type="caution">
    <text evidence="3">The sequence shown here is derived from an EMBL/GenBank/DDBJ whole genome shotgun (WGS) entry which is preliminary data.</text>
</comment>
<accession>X6MJN4</accession>
<evidence type="ECO:0000313" key="3">
    <source>
        <dbReference type="EMBL" id="ETO13657.1"/>
    </source>
</evidence>
<organism evidence="3 4">
    <name type="scientific">Reticulomyxa filosa</name>
    <dbReference type="NCBI Taxonomy" id="46433"/>
    <lineage>
        <taxon>Eukaryota</taxon>
        <taxon>Sar</taxon>
        <taxon>Rhizaria</taxon>
        <taxon>Retaria</taxon>
        <taxon>Foraminifera</taxon>
        <taxon>Monothalamids</taxon>
        <taxon>Reticulomyxidae</taxon>
        <taxon>Reticulomyxa</taxon>
    </lineage>
</organism>
<proteinExistence type="predicted"/>
<dbReference type="Proteomes" id="UP000023152">
    <property type="component" value="Unassembled WGS sequence"/>
</dbReference>
<evidence type="ECO:0000313" key="4">
    <source>
        <dbReference type="Proteomes" id="UP000023152"/>
    </source>
</evidence>
<evidence type="ECO:0000259" key="2">
    <source>
        <dbReference type="Pfam" id="PF00565"/>
    </source>
</evidence>
<dbReference type="Pfam" id="PF00565">
    <property type="entry name" value="SNase"/>
    <property type="match status" value="1"/>
</dbReference>
<evidence type="ECO:0000256" key="1">
    <source>
        <dbReference type="SAM" id="MobiDB-lite"/>
    </source>
</evidence>
<dbReference type="OrthoDB" id="10023235at2759"/>
<dbReference type="AlphaFoldDB" id="X6MJN4"/>
<keyword evidence="4" id="KW-1185">Reference proteome</keyword>
<dbReference type="EMBL" id="ASPP01020476">
    <property type="protein sequence ID" value="ETO13657.1"/>
    <property type="molecule type" value="Genomic_DNA"/>
</dbReference>
<name>X6MJN4_RETFI</name>
<gene>
    <name evidence="3" type="ORF">RFI_23713</name>
</gene>
<sequence>MSSSPKVANANANNNAGDNKSHKLSPKELKIQVLYDDWERHIWHVVVINENVDVNQRMLKEGYARFDSKMKESPQELFAINDESTKRYLNLKRTRRCYLQYTLPFHVKIIHQTITKVHYPFHKLLTKIIKCSIKLCFLRLFFRTKEKITMRSNTMFKLKTKNNDFLN</sequence>
<protein>
    <recommendedName>
        <fullName evidence="2">TNase-like domain-containing protein</fullName>
    </recommendedName>
</protein>